<comment type="caution">
    <text evidence="9">The sequence shown here is derived from an EMBL/GenBank/DDBJ whole genome shotgun (WGS) entry which is preliminary data.</text>
</comment>
<dbReference type="EMBL" id="JACHBX010000001">
    <property type="protein sequence ID" value="MBB6131962.1"/>
    <property type="molecule type" value="Genomic_DNA"/>
</dbReference>
<dbReference type="InterPro" id="IPR003593">
    <property type="entry name" value="AAA+_ATPase"/>
</dbReference>
<dbReference type="GO" id="GO:0005886">
    <property type="term" value="C:plasma membrane"/>
    <property type="evidence" value="ECO:0007669"/>
    <property type="project" value="UniProtKB-SubCell"/>
</dbReference>
<comment type="subcellular location">
    <subcellularLocation>
        <location evidence="1">Cell inner membrane</location>
        <topology evidence="1">Peripheral membrane protein</topology>
    </subcellularLocation>
</comment>
<dbReference type="InterPro" id="IPR027417">
    <property type="entry name" value="P-loop_NTPase"/>
</dbReference>
<evidence type="ECO:0000259" key="8">
    <source>
        <dbReference type="PROSITE" id="PS50893"/>
    </source>
</evidence>
<dbReference type="Pfam" id="PF08352">
    <property type="entry name" value="oligo_HPY"/>
    <property type="match status" value="2"/>
</dbReference>
<keyword evidence="5" id="KW-0547">Nucleotide-binding</keyword>
<evidence type="ECO:0000256" key="1">
    <source>
        <dbReference type="ARBA" id="ARBA00004417"/>
    </source>
</evidence>
<evidence type="ECO:0000256" key="5">
    <source>
        <dbReference type="ARBA" id="ARBA00022741"/>
    </source>
</evidence>
<evidence type="ECO:0000256" key="4">
    <source>
        <dbReference type="ARBA" id="ARBA00022475"/>
    </source>
</evidence>
<reference evidence="9 10" key="1">
    <citation type="submission" date="2020-08" db="EMBL/GenBank/DDBJ databases">
        <title>The Agave Microbiome: Exploring the role of microbial communities in plant adaptations to desert environments.</title>
        <authorList>
            <person name="Partida-Martinez L.P."/>
        </authorList>
    </citation>
    <scope>NUCLEOTIDE SEQUENCE [LARGE SCALE GENOMIC DNA]</scope>
    <source>
        <strain evidence="9 10">AT3.2</strain>
    </source>
</reference>
<dbReference type="InterPro" id="IPR013563">
    <property type="entry name" value="Oligopep_ABC_C"/>
</dbReference>
<keyword evidence="6 9" id="KW-0067">ATP-binding</keyword>
<evidence type="ECO:0000256" key="7">
    <source>
        <dbReference type="ARBA" id="ARBA00023136"/>
    </source>
</evidence>
<organism evidence="9 10">
    <name type="scientific">Massilia aurea</name>
    <dbReference type="NCBI Taxonomy" id="373040"/>
    <lineage>
        <taxon>Bacteria</taxon>
        <taxon>Pseudomonadati</taxon>
        <taxon>Pseudomonadota</taxon>
        <taxon>Betaproteobacteria</taxon>
        <taxon>Burkholderiales</taxon>
        <taxon>Oxalobacteraceae</taxon>
        <taxon>Telluria group</taxon>
        <taxon>Massilia</taxon>
    </lineage>
</organism>
<keyword evidence="10" id="KW-1185">Reference proteome</keyword>
<dbReference type="NCBIfam" id="NF008453">
    <property type="entry name" value="PRK11308.1"/>
    <property type="match status" value="2"/>
</dbReference>
<dbReference type="FunFam" id="3.40.50.300:FF:000016">
    <property type="entry name" value="Oligopeptide ABC transporter ATP-binding component"/>
    <property type="match status" value="2"/>
</dbReference>
<dbReference type="Gene3D" id="3.40.50.300">
    <property type="entry name" value="P-loop containing nucleotide triphosphate hydrolases"/>
    <property type="match status" value="2"/>
</dbReference>
<dbReference type="GO" id="GO:0015833">
    <property type="term" value="P:peptide transport"/>
    <property type="evidence" value="ECO:0007669"/>
    <property type="project" value="InterPro"/>
</dbReference>
<feature type="domain" description="ABC transporter" evidence="8">
    <location>
        <begin position="307"/>
        <end position="556"/>
    </location>
</feature>
<name>A0A7W9U5G1_9BURK</name>
<dbReference type="GO" id="GO:0016887">
    <property type="term" value="F:ATP hydrolysis activity"/>
    <property type="evidence" value="ECO:0007669"/>
    <property type="project" value="InterPro"/>
</dbReference>
<protein>
    <submittedName>
        <fullName evidence="9">Peptide/nickel transport system ATP-binding protein</fullName>
    </submittedName>
</protein>
<keyword evidence="4" id="KW-1003">Cell membrane</keyword>
<dbReference type="GO" id="GO:0055085">
    <property type="term" value="P:transmembrane transport"/>
    <property type="evidence" value="ECO:0007669"/>
    <property type="project" value="UniProtKB-ARBA"/>
</dbReference>
<dbReference type="PROSITE" id="PS50893">
    <property type="entry name" value="ABC_TRANSPORTER_2"/>
    <property type="match status" value="2"/>
</dbReference>
<dbReference type="Proteomes" id="UP000540787">
    <property type="component" value="Unassembled WGS sequence"/>
</dbReference>
<dbReference type="InterPro" id="IPR003439">
    <property type="entry name" value="ABC_transporter-like_ATP-bd"/>
</dbReference>
<dbReference type="SMART" id="SM00382">
    <property type="entry name" value="AAA"/>
    <property type="match status" value="2"/>
</dbReference>
<keyword evidence="3" id="KW-0813">Transport</keyword>
<dbReference type="GO" id="GO:0005524">
    <property type="term" value="F:ATP binding"/>
    <property type="evidence" value="ECO:0007669"/>
    <property type="project" value="UniProtKB-KW"/>
</dbReference>
<dbReference type="PROSITE" id="PS00211">
    <property type="entry name" value="ABC_TRANSPORTER_1"/>
    <property type="match status" value="2"/>
</dbReference>
<dbReference type="PANTHER" id="PTHR43297">
    <property type="entry name" value="OLIGOPEPTIDE TRANSPORT ATP-BINDING PROTEIN APPD"/>
    <property type="match status" value="1"/>
</dbReference>
<dbReference type="CDD" id="cd03257">
    <property type="entry name" value="ABC_NikE_OppD_transporters"/>
    <property type="match status" value="2"/>
</dbReference>
<dbReference type="AlphaFoldDB" id="A0A7W9U5G1"/>
<feature type="domain" description="ABC transporter" evidence="8">
    <location>
        <begin position="11"/>
        <end position="262"/>
    </location>
</feature>
<evidence type="ECO:0000256" key="2">
    <source>
        <dbReference type="ARBA" id="ARBA00005417"/>
    </source>
</evidence>
<proteinExistence type="inferred from homology"/>
<keyword evidence="7" id="KW-0472">Membrane</keyword>
<evidence type="ECO:0000313" key="9">
    <source>
        <dbReference type="EMBL" id="MBB6131962.1"/>
    </source>
</evidence>
<dbReference type="SUPFAM" id="SSF52540">
    <property type="entry name" value="P-loop containing nucleoside triphosphate hydrolases"/>
    <property type="match status" value="2"/>
</dbReference>
<evidence type="ECO:0000256" key="6">
    <source>
        <dbReference type="ARBA" id="ARBA00022840"/>
    </source>
</evidence>
<dbReference type="NCBIfam" id="NF007739">
    <property type="entry name" value="PRK10419.1"/>
    <property type="match status" value="2"/>
</dbReference>
<gene>
    <name evidence="9" type="ORF">HD842_000073</name>
</gene>
<dbReference type="InterPro" id="IPR050388">
    <property type="entry name" value="ABC_Ni/Peptide_Import"/>
</dbReference>
<dbReference type="RefSeq" id="WP_183549456.1">
    <property type="nucleotide sequence ID" value="NZ_JACHBX010000001.1"/>
</dbReference>
<evidence type="ECO:0000256" key="3">
    <source>
        <dbReference type="ARBA" id="ARBA00022448"/>
    </source>
</evidence>
<accession>A0A7W9U5G1</accession>
<sequence>MTHETMPLLSVRDLRIAFRVDKHRTSAALKGVSFDVPDNTTVALVGESGSGKSVSSLAVMGLLPPETTIVDPASRIAFAGRELLGLPLAARRALCGKDIAMIFQEPMSSLNPVFTVGFQIGEVLRQHMGMDKRAARARTLELLAEVGIPDPARKIDAYPGHLSGGQQQRVMIAMAIACEPRLLIADEPTTALDVTIQKQIMDLIARLQRERRMAVLFITHDLGLVGEIADRVIVMRHGEVREEGTAAQVFGAPQDAYTRALLHCRPSLDARPLRLPVIDDYLAGRVLAGAQLPQRVRGTNPDDAPLLVVKNLAKSFWTREGLFGKREFKAVEDVSFTLARGKTLGVVGESGSGKTTVGLTLLRLHRATGGSALFEGRDLVAMSDREFQPYKRRIQIIFQNPYASLNPRFTVGQILLEPMRIHGIGAHEAERAALARTLLGRVGLPDAAYGRYPHEFSGGQRQRIAIARCLTMQPEILVCDESVSALDVSVQAQVLNLLQDLQDEFGLSYIFISHDLSVVKYISDQVMVMQNGGVVEVADADALYRNPQHPYTKSLLAAIPRGV</sequence>
<dbReference type="PANTHER" id="PTHR43297:SF2">
    <property type="entry name" value="DIPEPTIDE TRANSPORT ATP-BINDING PROTEIN DPPD"/>
    <property type="match status" value="1"/>
</dbReference>
<comment type="similarity">
    <text evidence="2">Belongs to the ABC transporter superfamily.</text>
</comment>
<evidence type="ECO:0000313" key="10">
    <source>
        <dbReference type="Proteomes" id="UP000540787"/>
    </source>
</evidence>
<dbReference type="InterPro" id="IPR017871">
    <property type="entry name" value="ABC_transporter-like_CS"/>
</dbReference>
<dbReference type="Pfam" id="PF00005">
    <property type="entry name" value="ABC_tran"/>
    <property type="match status" value="2"/>
</dbReference>